<organism evidence="2 3">
    <name type="scientific">Lacipirellula parvula</name>
    <dbReference type="NCBI Taxonomy" id="2650471"/>
    <lineage>
        <taxon>Bacteria</taxon>
        <taxon>Pseudomonadati</taxon>
        <taxon>Planctomycetota</taxon>
        <taxon>Planctomycetia</taxon>
        <taxon>Pirellulales</taxon>
        <taxon>Lacipirellulaceae</taxon>
        <taxon>Lacipirellula</taxon>
    </lineage>
</organism>
<sequence length="44" mass="4918">MRVDATSARIERPSHSSAESNATATNISPRHHWHPQRLNSAAIR</sequence>
<keyword evidence="3" id="KW-1185">Reference proteome</keyword>
<feature type="region of interest" description="Disordered" evidence="1">
    <location>
        <begin position="1"/>
        <end position="44"/>
    </location>
</feature>
<feature type="compositionally biased region" description="Polar residues" evidence="1">
    <location>
        <begin position="15"/>
        <end position="28"/>
    </location>
</feature>
<gene>
    <name evidence="2" type="ORF">PLANPX_5768</name>
</gene>
<dbReference type="Proteomes" id="UP000326837">
    <property type="component" value="Chromosome"/>
</dbReference>
<dbReference type="AlphaFoldDB" id="A0A5K7XMQ3"/>
<evidence type="ECO:0000313" key="3">
    <source>
        <dbReference type="Proteomes" id="UP000326837"/>
    </source>
</evidence>
<proteinExistence type="predicted"/>
<name>A0A5K7XMQ3_9BACT</name>
<feature type="compositionally biased region" description="Basic and acidic residues" evidence="1">
    <location>
        <begin position="1"/>
        <end position="14"/>
    </location>
</feature>
<reference evidence="3" key="1">
    <citation type="submission" date="2019-10" db="EMBL/GenBank/DDBJ databases">
        <title>Lacipirellula parvula gen. nov., sp. nov., representing a lineage of planctomycetes widespread in freshwater anoxic habitats, and description of the family Lacipirellulaceae.</title>
        <authorList>
            <person name="Dedysh S.N."/>
            <person name="Kulichevskaya I.S."/>
            <person name="Beletsky A.V."/>
            <person name="Rakitin A.L."/>
            <person name="Mardanov A.V."/>
            <person name="Ivanova A.A."/>
            <person name="Saltykova V.X."/>
            <person name="Rijpstra W.I.C."/>
            <person name="Sinninghe Damste J.S."/>
            <person name="Ravin N.V."/>
        </authorList>
    </citation>
    <scope>NUCLEOTIDE SEQUENCE [LARGE SCALE GENOMIC DNA]</scope>
    <source>
        <strain evidence="3">PX69</strain>
    </source>
</reference>
<accession>A0A5K7XMQ3</accession>
<evidence type="ECO:0000313" key="2">
    <source>
        <dbReference type="EMBL" id="BBO36156.1"/>
    </source>
</evidence>
<dbReference type="KEGG" id="lpav:PLANPX_5768"/>
<protein>
    <submittedName>
        <fullName evidence="2">Uncharacterized protein</fullName>
    </submittedName>
</protein>
<dbReference type="EMBL" id="AP021861">
    <property type="protein sequence ID" value="BBO36156.1"/>
    <property type="molecule type" value="Genomic_DNA"/>
</dbReference>
<evidence type="ECO:0000256" key="1">
    <source>
        <dbReference type="SAM" id="MobiDB-lite"/>
    </source>
</evidence>